<dbReference type="Gene3D" id="1.25.40.10">
    <property type="entry name" value="Tetratricopeptide repeat domain"/>
    <property type="match status" value="4"/>
</dbReference>
<feature type="repeat" description="TPR" evidence="1">
    <location>
        <begin position="262"/>
        <end position="295"/>
    </location>
</feature>
<dbReference type="Pfam" id="PF13181">
    <property type="entry name" value="TPR_8"/>
    <property type="match status" value="1"/>
</dbReference>
<reference evidence="2 3" key="1">
    <citation type="submission" date="2006-03" db="EMBL/GenBank/DDBJ databases">
        <authorList>
            <person name="Pinhassi J."/>
            <person name="Pedros-Alio C."/>
            <person name="Ferriera S."/>
            <person name="Johnson J."/>
            <person name="Kravitz S."/>
            <person name="Halpern A."/>
            <person name="Remington K."/>
            <person name="Beeson K."/>
            <person name="Tran B."/>
            <person name="Rogers Y.-H."/>
            <person name="Friedman R."/>
            <person name="Venter J.C."/>
        </authorList>
    </citation>
    <scope>NUCLEOTIDE SEQUENCE [LARGE SCALE GENOMIC DNA]</scope>
    <source>
        <strain evidence="2 3">RED65</strain>
    </source>
</reference>
<dbReference type="HOGENOM" id="CLU_011873_0_0_6"/>
<keyword evidence="1" id="KW-0802">TPR repeat</keyword>
<dbReference type="Proteomes" id="UP000004263">
    <property type="component" value="Unassembled WGS sequence"/>
</dbReference>
<dbReference type="SMART" id="SM00028">
    <property type="entry name" value="TPR"/>
    <property type="match status" value="9"/>
</dbReference>
<protein>
    <recommendedName>
        <fullName evidence="4">Tetratricopeptide repeat protein</fullName>
    </recommendedName>
</protein>
<dbReference type="PROSITE" id="PS50005">
    <property type="entry name" value="TPR"/>
    <property type="match status" value="2"/>
</dbReference>
<evidence type="ECO:0000313" key="2">
    <source>
        <dbReference type="EMBL" id="EAT11782.1"/>
    </source>
</evidence>
<dbReference type="AlphaFoldDB" id="Q1N0Q1"/>
<feature type="repeat" description="TPR" evidence="1">
    <location>
        <begin position="143"/>
        <end position="176"/>
    </location>
</feature>
<evidence type="ECO:0008006" key="4">
    <source>
        <dbReference type="Google" id="ProtNLM"/>
    </source>
</evidence>
<organism evidence="2 3">
    <name type="scientific">Bermanella marisrubri</name>
    <dbReference type="NCBI Taxonomy" id="207949"/>
    <lineage>
        <taxon>Bacteria</taxon>
        <taxon>Pseudomonadati</taxon>
        <taxon>Pseudomonadota</taxon>
        <taxon>Gammaproteobacteria</taxon>
        <taxon>Oceanospirillales</taxon>
        <taxon>Oceanospirillaceae</taxon>
        <taxon>Bermanella</taxon>
    </lineage>
</organism>
<dbReference type="PANTHER" id="PTHR12558:SF13">
    <property type="entry name" value="CELL DIVISION CYCLE PROTEIN 27 HOMOLOG"/>
    <property type="match status" value="1"/>
</dbReference>
<dbReference type="PANTHER" id="PTHR12558">
    <property type="entry name" value="CELL DIVISION CYCLE 16,23,27"/>
    <property type="match status" value="1"/>
</dbReference>
<gene>
    <name evidence="2" type="ORF">RED65_05329</name>
</gene>
<evidence type="ECO:0000256" key="1">
    <source>
        <dbReference type="PROSITE-ProRule" id="PRU00339"/>
    </source>
</evidence>
<dbReference type="EMBL" id="AAQH01000013">
    <property type="protein sequence ID" value="EAT11782.1"/>
    <property type="molecule type" value="Genomic_DNA"/>
</dbReference>
<name>Q1N0Q1_9GAMM</name>
<dbReference type="InterPro" id="IPR011990">
    <property type="entry name" value="TPR-like_helical_dom_sf"/>
</dbReference>
<dbReference type="InterPro" id="IPR019734">
    <property type="entry name" value="TPR_rpt"/>
</dbReference>
<keyword evidence="3" id="KW-1185">Reference proteome</keyword>
<accession>Q1N0Q1</accession>
<dbReference type="SUPFAM" id="SSF48452">
    <property type="entry name" value="TPR-like"/>
    <property type="match status" value="4"/>
</dbReference>
<sequence>MEEDLTDKTIANIRPIGFRLAKMNPPETDTKEAIRRYQQFLQLAPNNDTRVHVMHRLADLKLMDLEEILSEDVEKVDQKQVEAVYDEAITTYERVLKLFPNRLDSDMLLYQLAKVYSLKGDSVSSLNALQRLVARFEKSELLMESYYRMGDIYFTLGQYDNAERSFAKVTQQSSDNRFYLSAQYMMGWSEFKQSKFDEALISFIAVIDERFEDTAAIVTASRSDKDLLEDTTRVMSMIFSAGRGHRQIANLFQRIGKRHYEYLIYDSLAEYYLSKQQYTDAARTFTAFVQTSPNDVLAPAFYSNVVKTYKQAGYIDQVLEHKMAYVERYGTRSKFWNLYGEDIREMIRPNIKTYASELAQYHHAKGQKSKSLKIKFNHLLAASRWYDEYILTFPNDSNVGEMHFLKGEALFEVGRYDQAVSSYLAGAFDSPRHDKAEESGFAALVTYNQLIAKSKGESYNQWVQQKVDTAIRYSQSFPNSSNVAQVLARAAEGLFSLNQFDKATSVAQQVLSNPKASPSQISVALLIKGHSHFDLKQYVEAEQAYSKVLSGKHLEKNKVKDVQEKLAASIYKQAVALVEAKQIDNAVDTFMRVGERVPSSPIRITAHYDAASYLMKAQKWDRAQELLLSFREQFPKHKLAKDIPSKLIIAYENTQEWDKAAYELETIWRTSRVRNEQRIALYQAAEYFEKANDMENAMTMLKRYAHNYPKPFNAQLEAISRLENIYNKQEQHEKRQYWLDKLIIADKKAGKERTDRSRFLAAKASFDLADYKRRDYAKIPLTLPLRTSLAKKKVALKSTLDAYKRTAKMEVQEFTTAATFQIAEIYGELSRDLMNSERPAGLDELELEEYEFLLEDQAFPFEEAAINIHESNIKRSWDGLYDNWIAKSVDALGTLMPARYAKKEINYDVIAEIH</sequence>
<dbReference type="STRING" id="207949.RED65_05329"/>
<dbReference type="Pfam" id="PF13174">
    <property type="entry name" value="TPR_6"/>
    <property type="match status" value="2"/>
</dbReference>
<evidence type="ECO:0000313" key="3">
    <source>
        <dbReference type="Proteomes" id="UP000004263"/>
    </source>
</evidence>
<proteinExistence type="predicted"/>
<comment type="caution">
    <text evidence="2">The sequence shown here is derived from an EMBL/GenBank/DDBJ whole genome shotgun (WGS) entry which is preliminary data.</text>
</comment>